<reference evidence="2" key="1">
    <citation type="journal article" date="2013" name="BMC Microbiol.">
        <title>Taxonomy and evolution of bacteriochlorophyll a-containing members of the OM60/NOR5 clade of marine gammaproteobacteria: description of Luminiphilus syltensis gen. nov., sp. nov., reclassification of Haliea rubra as Pseudohaliea rubra gen. nov., comb. nov., and emendation of Chromatocurvus halotolerans.</title>
        <authorList>
            <person name="Spring S."/>
            <person name="Riedel T."/>
            <person name="Sproer C."/>
            <person name="Yan S."/>
            <person name="Harder J."/>
            <person name="Fuchs B.M."/>
        </authorList>
    </citation>
    <scope>NUCLEOTIDE SEQUENCE [LARGE SCALE GENOMIC DNA]</scope>
    <source>
        <strain evidence="2">NOR51-B</strain>
    </source>
</reference>
<keyword evidence="2" id="KW-1185">Reference proteome</keyword>
<organism evidence="1 2">
    <name type="scientific">Luminiphilus syltensis NOR5-1B</name>
    <dbReference type="NCBI Taxonomy" id="565045"/>
    <lineage>
        <taxon>Bacteria</taxon>
        <taxon>Pseudomonadati</taxon>
        <taxon>Pseudomonadota</taxon>
        <taxon>Gammaproteobacteria</taxon>
        <taxon>Cellvibrionales</taxon>
        <taxon>Halieaceae</taxon>
        <taxon>Luminiphilus</taxon>
    </lineage>
</organism>
<dbReference type="HOGENOM" id="CLU_1407279_0_0_6"/>
<sequence length="193" mass="20458">MIICTSENEIDAGGISQVIGTLEFGDVCHEKVKAVRVDEALVSSDTNPTGQLDYIDTDLSGDFSAGDTALEAYGHSDGEGNSTLIGDTSGTLHLRDDGLGGCTVIEMATNTLTFNGELLVPASSTVISPVTTLMVSPLQYENEFTERLVSAGKIGSASSRQLSEDSMKLLKVYRFTSAANTQRESPDDPNNQL</sequence>
<evidence type="ECO:0000313" key="2">
    <source>
        <dbReference type="Proteomes" id="UP000004699"/>
    </source>
</evidence>
<dbReference type="STRING" id="565045.NOR51B_430"/>
<gene>
    <name evidence="1" type="ORF">NOR51B_430</name>
</gene>
<proteinExistence type="predicted"/>
<protein>
    <submittedName>
        <fullName evidence="1">Uncharacterized protein</fullName>
    </submittedName>
</protein>
<dbReference type="AlphaFoldDB" id="B8KXV1"/>
<dbReference type="Proteomes" id="UP000004699">
    <property type="component" value="Unassembled WGS sequence"/>
</dbReference>
<dbReference type="RefSeq" id="WP_009019241.1">
    <property type="nucleotide sequence ID" value="NZ_DS999411.1"/>
</dbReference>
<dbReference type="EMBL" id="DS999411">
    <property type="protein sequence ID" value="EED34493.1"/>
    <property type="molecule type" value="Genomic_DNA"/>
</dbReference>
<name>B8KXV1_9GAMM</name>
<accession>B8KXV1</accession>
<evidence type="ECO:0000313" key="1">
    <source>
        <dbReference type="EMBL" id="EED34493.1"/>
    </source>
</evidence>